<comment type="caution">
    <text evidence="2">The sequence shown here is derived from an EMBL/GenBank/DDBJ whole genome shotgun (WGS) entry which is preliminary data.</text>
</comment>
<protein>
    <submittedName>
        <fullName evidence="2">Uncharacterized protein</fullName>
    </submittedName>
</protein>
<proteinExistence type="predicted"/>
<reference evidence="2 3" key="1">
    <citation type="submission" date="2020-07" db="EMBL/GenBank/DDBJ databases">
        <title>Comparative genomics of pyrophilous fungi reveals a link between fire events and developmental genes.</title>
        <authorList>
            <consortium name="DOE Joint Genome Institute"/>
            <person name="Steindorff A.S."/>
            <person name="Carver A."/>
            <person name="Calhoun S."/>
            <person name="Stillman K."/>
            <person name="Liu H."/>
            <person name="Lipzen A."/>
            <person name="Pangilinan J."/>
            <person name="Labutti K."/>
            <person name="Bruns T.D."/>
            <person name="Grigoriev I.V."/>
        </authorList>
    </citation>
    <scope>NUCLEOTIDE SEQUENCE [LARGE SCALE GENOMIC DNA]</scope>
    <source>
        <strain evidence="2 3">CBS 144469</strain>
    </source>
</reference>
<keyword evidence="1" id="KW-0472">Membrane</keyword>
<dbReference type="Proteomes" id="UP000521943">
    <property type="component" value="Unassembled WGS sequence"/>
</dbReference>
<evidence type="ECO:0000313" key="2">
    <source>
        <dbReference type="EMBL" id="KAF6748755.1"/>
    </source>
</evidence>
<dbReference type="EMBL" id="JACGCI010000068">
    <property type="protein sequence ID" value="KAF6748755.1"/>
    <property type="molecule type" value="Genomic_DNA"/>
</dbReference>
<dbReference type="OrthoDB" id="415460at2759"/>
<accession>A0A8H6HKL4</accession>
<evidence type="ECO:0000256" key="1">
    <source>
        <dbReference type="SAM" id="Phobius"/>
    </source>
</evidence>
<feature type="transmembrane region" description="Helical" evidence="1">
    <location>
        <begin position="31"/>
        <end position="51"/>
    </location>
</feature>
<keyword evidence="1" id="KW-1133">Transmembrane helix</keyword>
<feature type="transmembrane region" description="Helical" evidence="1">
    <location>
        <begin position="63"/>
        <end position="83"/>
    </location>
</feature>
<keyword evidence="1" id="KW-0812">Transmembrane</keyword>
<gene>
    <name evidence="2" type="ORF">DFP72DRAFT_915396</name>
</gene>
<feature type="transmembrane region" description="Helical" evidence="1">
    <location>
        <begin position="103"/>
        <end position="121"/>
    </location>
</feature>
<sequence length="125" mass="14252">MDTGLDVVVTVQYISRGLCWRFSWSSFCRRLTVWLAFYRIIGLHSVLPFYVELMIGQDTSILFLLRIFRPSAATTPFPLCVWLTPPFHNSKSNTPRARSVPRVAPFGSFFVPALIAVSYFAERGT</sequence>
<evidence type="ECO:0000313" key="3">
    <source>
        <dbReference type="Proteomes" id="UP000521943"/>
    </source>
</evidence>
<organism evidence="2 3">
    <name type="scientific">Ephemerocybe angulata</name>
    <dbReference type="NCBI Taxonomy" id="980116"/>
    <lineage>
        <taxon>Eukaryota</taxon>
        <taxon>Fungi</taxon>
        <taxon>Dikarya</taxon>
        <taxon>Basidiomycota</taxon>
        <taxon>Agaricomycotina</taxon>
        <taxon>Agaricomycetes</taxon>
        <taxon>Agaricomycetidae</taxon>
        <taxon>Agaricales</taxon>
        <taxon>Agaricineae</taxon>
        <taxon>Psathyrellaceae</taxon>
        <taxon>Ephemerocybe</taxon>
    </lineage>
</organism>
<keyword evidence="3" id="KW-1185">Reference proteome</keyword>
<dbReference type="AlphaFoldDB" id="A0A8H6HKL4"/>
<name>A0A8H6HKL4_9AGAR</name>